<dbReference type="AlphaFoldDB" id="G0N4B8"/>
<dbReference type="PROSITE" id="PS51843">
    <property type="entry name" value="NR_LBD"/>
    <property type="match status" value="1"/>
</dbReference>
<dbReference type="PROSITE" id="PS51030">
    <property type="entry name" value="NUCLEAR_REC_DBD_2"/>
    <property type="match status" value="1"/>
</dbReference>
<evidence type="ECO:0000256" key="3">
    <source>
        <dbReference type="ARBA" id="ARBA00022771"/>
    </source>
</evidence>
<keyword evidence="6" id="KW-0238">DNA-binding</keyword>
<evidence type="ECO:0000313" key="12">
    <source>
        <dbReference type="EMBL" id="EGT52559.1"/>
    </source>
</evidence>
<evidence type="ECO:0000256" key="8">
    <source>
        <dbReference type="ARBA" id="ARBA00023170"/>
    </source>
</evidence>
<gene>
    <name evidence="12" type="ORF">CAEBREN_28452</name>
</gene>
<dbReference type="EMBL" id="GL379837">
    <property type="protein sequence ID" value="EGT52559.1"/>
    <property type="molecule type" value="Genomic_DNA"/>
</dbReference>
<keyword evidence="4" id="KW-0862">Zinc</keyword>
<keyword evidence="8" id="KW-0675">Receptor</keyword>
<dbReference type="InterPro" id="IPR001628">
    <property type="entry name" value="Znf_hrmn_rcpt"/>
</dbReference>
<evidence type="ECO:0000313" key="13">
    <source>
        <dbReference type="Proteomes" id="UP000008068"/>
    </source>
</evidence>
<evidence type="ECO:0000259" key="11">
    <source>
        <dbReference type="PROSITE" id="PS51843"/>
    </source>
</evidence>
<dbReference type="Gene3D" id="1.10.565.10">
    <property type="entry name" value="Retinoid X Receptor"/>
    <property type="match status" value="1"/>
</dbReference>
<protein>
    <submittedName>
        <fullName evidence="12">Uncharacterized protein</fullName>
    </submittedName>
</protein>
<dbReference type="HOGENOM" id="CLU_007368_3_0_1"/>
<dbReference type="SMART" id="SM00430">
    <property type="entry name" value="HOLI"/>
    <property type="match status" value="1"/>
</dbReference>
<keyword evidence="7" id="KW-0804">Transcription</keyword>
<evidence type="ECO:0000259" key="10">
    <source>
        <dbReference type="PROSITE" id="PS51030"/>
    </source>
</evidence>
<accession>G0N4B8</accession>
<sequence>MPLTGSLCQVCRERDATGYSYGAFCCSACKMFFRRSCFVQNVVECPKGGNCTLKCRNCRFQRCIQAGMGYIPTENLHDMKHREHLSALVFNLDCQDKHRDKQLLTCHYEGNPTVADLALIDGPIPLTERPPDFQMNLPQWVFITGMTSLNHIKRFHHFLILNDSDRTSMLKYSFFDFSLLADAMRAREREQDFLCFPDGTDIILQEVIGVCDKRINEVRCRLAARVNELKMTREEYLLLSLLMTSMSGHPNISESGRGIVNSYQNMYKSGLIQHCMLADARNGAARCQDLMGLIYLVQQTRLGIGEIFMLTAIQKPYLRMPNIFKFP</sequence>
<evidence type="ECO:0000256" key="5">
    <source>
        <dbReference type="ARBA" id="ARBA00023015"/>
    </source>
</evidence>
<dbReference type="SUPFAM" id="SSF48508">
    <property type="entry name" value="Nuclear receptor ligand-binding domain"/>
    <property type="match status" value="1"/>
</dbReference>
<evidence type="ECO:0000256" key="2">
    <source>
        <dbReference type="ARBA" id="ARBA00022723"/>
    </source>
</evidence>
<keyword evidence="9" id="KW-0539">Nucleus</keyword>
<keyword evidence="3" id="KW-0863">Zinc-finger</keyword>
<evidence type="ECO:0000256" key="4">
    <source>
        <dbReference type="ARBA" id="ARBA00022833"/>
    </source>
</evidence>
<dbReference type="Pfam" id="PF00105">
    <property type="entry name" value="zf-C4"/>
    <property type="match status" value="1"/>
</dbReference>
<feature type="domain" description="NR LBD" evidence="11">
    <location>
        <begin position="95"/>
        <end position="327"/>
    </location>
</feature>
<reference evidence="13" key="1">
    <citation type="submission" date="2011-07" db="EMBL/GenBank/DDBJ databases">
        <authorList>
            <consortium name="Caenorhabditis brenneri Sequencing and Analysis Consortium"/>
            <person name="Wilson R.K."/>
        </authorList>
    </citation>
    <scope>NUCLEOTIDE SEQUENCE [LARGE SCALE GENOMIC DNA]</scope>
    <source>
        <strain evidence="13">PB2801</strain>
    </source>
</reference>
<dbReference type="InParanoid" id="G0N4B8"/>
<dbReference type="FunCoup" id="G0N4B8">
    <property type="interactions" value="7"/>
</dbReference>
<dbReference type="eggNOG" id="ENOG502TGEB">
    <property type="taxonomic scope" value="Eukaryota"/>
</dbReference>
<keyword evidence="2" id="KW-0479">Metal-binding</keyword>
<evidence type="ECO:0000256" key="7">
    <source>
        <dbReference type="ARBA" id="ARBA00023163"/>
    </source>
</evidence>
<dbReference type="OrthoDB" id="5849277at2759"/>
<keyword evidence="13" id="KW-1185">Reference proteome</keyword>
<dbReference type="Gene3D" id="3.30.50.10">
    <property type="entry name" value="Erythroid Transcription Factor GATA-1, subunit A"/>
    <property type="match status" value="1"/>
</dbReference>
<dbReference type="PANTHER" id="PTHR45886">
    <property type="entry name" value="NUCLEAR HORMONE RECEPTOR FAMILY-RELATED-RELATED"/>
    <property type="match status" value="1"/>
</dbReference>
<dbReference type="GO" id="GO:0003700">
    <property type="term" value="F:DNA-binding transcription factor activity"/>
    <property type="evidence" value="ECO:0007669"/>
    <property type="project" value="InterPro"/>
</dbReference>
<evidence type="ECO:0000256" key="9">
    <source>
        <dbReference type="ARBA" id="ARBA00023242"/>
    </source>
</evidence>
<feature type="domain" description="Nuclear receptor" evidence="10">
    <location>
        <begin position="5"/>
        <end position="75"/>
    </location>
</feature>
<dbReference type="GO" id="GO:0043565">
    <property type="term" value="F:sequence-specific DNA binding"/>
    <property type="evidence" value="ECO:0007669"/>
    <property type="project" value="InterPro"/>
</dbReference>
<comment type="similarity">
    <text evidence="1">Belongs to the nuclear hormone receptor family.</text>
</comment>
<proteinExistence type="inferred from homology"/>
<keyword evidence="5" id="KW-0805">Transcription regulation</keyword>
<dbReference type="InterPro" id="IPR035500">
    <property type="entry name" value="NHR-like_dom_sf"/>
</dbReference>
<dbReference type="SMART" id="SM00399">
    <property type="entry name" value="ZnF_C4"/>
    <property type="match status" value="1"/>
</dbReference>
<dbReference type="InterPro" id="IPR013088">
    <property type="entry name" value="Znf_NHR/GATA"/>
</dbReference>
<dbReference type="InterPro" id="IPR000536">
    <property type="entry name" value="Nucl_hrmn_rcpt_lig-bd"/>
</dbReference>
<dbReference type="PANTHER" id="PTHR45886:SF8">
    <property type="entry name" value="NUCLEAR HORMONE RECEPTOR FAMILY-RELATED"/>
    <property type="match status" value="1"/>
</dbReference>
<dbReference type="SUPFAM" id="SSF57716">
    <property type="entry name" value="Glucocorticoid receptor-like (DNA-binding domain)"/>
    <property type="match status" value="1"/>
</dbReference>
<evidence type="ECO:0000256" key="6">
    <source>
        <dbReference type="ARBA" id="ARBA00023125"/>
    </source>
</evidence>
<dbReference type="STRING" id="135651.G0N4B8"/>
<name>G0N4B8_CAEBE</name>
<dbReference type="GO" id="GO:0008270">
    <property type="term" value="F:zinc ion binding"/>
    <property type="evidence" value="ECO:0007669"/>
    <property type="project" value="UniProtKB-KW"/>
</dbReference>
<organism evidence="13">
    <name type="scientific">Caenorhabditis brenneri</name>
    <name type="common">Nematode worm</name>
    <dbReference type="NCBI Taxonomy" id="135651"/>
    <lineage>
        <taxon>Eukaryota</taxon>
        <taxon>Metazoa</taxon>
        <taxon>Ecdysozoa</taxon>
        <taxon>Nematoda</taxon>
        <taxon>Chromadorea</taxon>
        <taxon>Rhabditida</taxon>
        <taxon>Rhabditina</taxon>
        <taxon>Rhabditomorpha</taxon>
        <taxon>Rhabditoidea</taxon>
        <taxon>Rhabditidae</taxon>
        <taxon>Peloderinae</taxon>
        <taxon>Caenorhabditis</taxon>
    </lineage>
</organism>
<dbReference type="Pfam" id="PF00104">
    <property type="entry name" value="Hormone_recep"/>
    <property type="match status" value="1"/>
</dbReference>
<evidence type="ECO:0000256" key="1">
    <source>
        <dbReference type="ARBA" id="ARBA00005993"/>
    </source>
</evidence>
<dbReference type="Proteomes" id="UP000008068">
    <property type="component" value="Unassembled WGS sequence"/>
</dbReference>